<name>A0A8J8JS37_9BACT</name>
<dbReference type="AlphaFoldDB" id="A0A8J8JS37"/>
<dbReference type="Gene3D" id="3.40.50.150">
    <property type="entry name" value="Vaccinia Virus protein VP39"/>
    <property type="match status" value="1"/>
</dbReference>
<keyword evidence="1" id="KW-0808">Transferase</keyword>
<accession>A0A8J8JS37</accession>
<dbReference type="RefSeq" id="WP_171606243.1">
    <property type="nucleotide sequence ID" value="NZ_WHPF01000002.1"/>
</dbReference>
<organism evidence="1 2">
    <name type="scientific">Limnovirga soli</name>
    <dbReference type="NCBI Taxonomy" id="2656915"/>
    <lineage>
        <taxon>Bacteria</taxon>
        <taxon>Pseudomonadati</taxon>
        <taxon>Bacteroidota</taxon>
        <taxon>Chitinophagia</taxon>
        <taxon>Chitinophagales</taxon>
        <taxon>Chitinophagaceae</taxon>
        <taxon>Limnovirga</taxon>
    </lineage>
</organism>
<proteinExistence type="predicted"/>
<dbReference type="EMBL" id="WHPF01000002">
    <property type="protein sequence ID" value="NNV54318.1"/>
    <property type="molecule type" value="Genomic_DNA"/>
</dbReference>
<dbReference type="SUPFAM" id="SSF53335">
    <property type="entry name" value="S-adenosyl-L-methionine-dependent methyltransferases"/>
    <property type="match status" value="1"/>
</dbReference>
<sequence>MESLRDIFESLDDKLIHKWDHYIEVYETYFEKYRNKEVHVLEIGVSQGGSIELWKRYFGDKLHLYGVDINPRCKELEEDGVKIFIGEQEDKNFLSELKSSIPKLDILIDDGGHTMIQQIVTFEEMYEHVKEDGIYLCEDTHTSYMYAYHGGIKKSSSFIEYSKNFIDFIHAWHSESKSVFDINYFTKSAYAVHFYTGIVVVEKKPMQAPKDIQRGNLTVGYVEYHAQKKQTLWFKIQWKLKKIFNKE</sequence>
<dbReference type="GO" id="GO:0032259">
    <property type="term" value="P:methylation"/>
    <property type="evidence" value="ECO:0007669"/>
    <property type="project" value="UniProtKB-KW"/>
</dbReference>
<dbReference type="GO" id="GO:0008168">
    <property type="term" value="F:methyltransferase activity"/>
    <property type="evidence" value="ECO:0007669"/>
    <property type="project" value="UniProtKB-KW"/>
</dbReference>
<evidence type="ECO:0000313" key="2">
    <source>
        <dbReference type="Proteomes" id="UP000598971"/>
    </source>
</evidence>
<dbReference type="Proteomes" id="UP000598971">
    <property type="component" value="Unassembled WGS sequence"/>
</dbReference>
<gene>
    <name evidence="1" type="ORF">GD597_02520</name>
</gene>
<keyword evidence="1" id="KW-0489">Methyltransferase</keyword>
<protein>
    <submittedName>
        <fullName evidence="1">Class I SAM-dependent methyltransferase</fullName>
    </submittedName>
</protein>
<keyword evidence="2" id="KW-1185">Reference proteome</keyword>
<evidence type="ECO:0000313" key="1">
    <source>
        <dbReference type="EMBL" id="NNV54318.1"/>
    </source>
</evidence>
<dbReference type="InterPro" id="IPR029063">
    <property type="entry name" value="SAM-dependent_MTases_sf"/>
</dbReference>
<comment type="caution">
    <text evidence="1">The sequence shown here is derived from an EMBL/GenBank/DDBJ whole genome shotgun (WGS) entry which is preliminary data.</text>
</comment>
<reference evidence="1" key="1">
    <citation type="submission" date="2019-10" db="EMBL/GenBank/DDBJ databases">
        <title>Draft genome sequence of Panacibacter sp. KCS-6.</title>
        <authorList>
            <person name="Yim K.J."/>
        </authorList>
    </citation>
    <scope>NUCLEOTIDE SEQUENCE</scope>
    <source>
        <strain evidence="1">KCS-6</strain>
    </source>
</reference>